<evidence type="ECO:0008006" key="4">
    <source>
        <dbReference type="Google" id="ProtNLM"/>
    </source>
</evidence>
<proteinExistence type="predicted"/>
<keyword evidence="1" id="KW-0472">Membrane</keyword>
<protein>
    <recommendedName>
        <fullName evidence="4">DUF2306 domain-containing protein</fullName>
    </recommendedName>
</protein>
<dbReference type="STRING" id="908615.SAMN05421540_103220"/>
<feature type="transmembrane region" description="Helical" evidence="1">
    <location>
        <begin position="155"/>
        <end position="177"/>
    </location>
</feature>
<gene>
    <name evidence="2" type="ORF">SAMN05421540_103220</name>
</gene>
<evidence type="ECO:0000256" key="1">
    <source>
        <dbReference type="SAM" id="Phobius"/>
    </source>
</evidence>
<feature type="transmembrane region" description="Helical" evidence="1">
    <location>
        <begin position="100"/>
        <end position="119"/>
    </location>
</feature>
<keyword evidence="1" id="KW-1133">Transmembrane helix</keyword>
<feature type="transmembrane region" description="Helical" evidence="1">
    <location>
        <begin position="67"/>
        <end position="88"/>
    </location>
</feature>
<dbReference type="RefSeq" id="WP_093240866.1">
    <property type="nucleotide sequence ID" value="NZ_FNQF01000003.1"/>
</dbReference>
<feature type="transmembrane region" description="Helical" evidence="1">
    <location>
        <begin position="41"/>
        <end position="61"/>
    </location>
</feature>
<dbReference type="Proteomes" id="UP000198820">
    <property type="component" value="Unassembled WGS sequence"/>
</dbReference>
<name>A0A1H3YQ18_9FLAO</name>
<reference evidence="2 3" key="1">
    <citation type="submission" date="2016-10" db="EMBL/GenBank/DDBJ databases">
        <authorList>
            <person name="de Groot N.N."/>
        </authorList>
    </citation>
    <scope>NUCLEOTIDE SEQUENCE [LARGE SCALE GENOMIC DNA]</scope>
    <source>
        <strain evidence="2 3">DSM 23581</strain>
    </source>
</reference>
<organism evidence="2 3">
    <name type="scientific">Psychroflexus halocasei</name>
    <dbReference type="NCBI Taxonomy" id="908615"/>
    <lineage>
        <taxon>Bacteria</taxon>
        <taxon>Pseudomonadati</taxon>
        <taxon>Bacteroidota</taxon>
        <taxon>Flavobacteriia</taxon>
        <taxon>Flavobacteriales</taxon>
        <taxon>Flavobacteriaceae</taxon>
        <taxon>Psychroflexus</taxon>
    </lineage>
</organism>
<feature type="transmembrane region" description="Helical" evidence="1">
    <location>
        <begin position="6"/>
        <end position="29"/>
    </location>
</feature>
<evidence type="ECO:0000313" key="3">
    <source>
        <dbReference type="Proteomes" id="UP000198820"/>
    </source>
</evidence>
<dbReference type="AlphaFoldDB" id="A0A1H3YQ18"/>
<dbReference type="EMBL" id="FNQF01000003">
    <property type="protein sequence ID" value="SEA13669.1"/>
    <property type="molecule type" value="Genomic_DNA"/>
</dbReference>
<evidence type="ECO:0000313" key="2">
    <source>
        <dbReference type="EMBL" id="SEA13669.1"/>
    </source>
</evidence>
<feature type="transmembrane region" description="Helical" evidence="1">
    <location>
        <begin position="125"/>
        <end position="143"/>
    </location>
</feature>
<keyword evidence="1" id="KW-0812">Transmembrane</keyword>
<keyword evidence="3" id="KW-1185">Reference proteome</keyword>
<sequence length="214" mass="24043">MEKYIYLLIIIHASFGGFALIAGFIALIVKKGKNVHRKSGLVFFYGMILSGISALIISVLPNHENPFLFAIGIFSLYFVITGKRALNFKKKNPVLMADKLISVLMVFTGTLMIFLPYIYSRTINLILVVFAIVGIFFSVKDLLLYRKPDRLRKAWLKLHLGKMIGGFISATTAFVVVNNFISGISAWFIPGIIGGFIIFYWIKKVAKPKVTLKK</sequence>
<feature type="transmembrane region" description="Helical" evidence="1">
    <location>
        <begin position="183"/>
        <end position="202"/>
    </location>
</feature>
<accession>A0A1H3YQ18</accession>